<organism evidence="1 2">
    <name type="scientific">Liparis tanakae</name>
    <name type="common">Tanaka's snailfish</name>
    <dbReference type="NCBI Taxonomy" id="230148"/>
    <lineage>
        <taxon>Eukaryota</taxon>
        <taxon>Metazoa</taxon>
        <taxon>Chordata</taxon>
        <taxon>Craniata</taxon>
        <taxon>Vertebrata</taxon>
        <taxon>Euteleostomi</taxon>
        <taxon>Actinopterygii</taxon>
        <taxon>Neopterygii</taxon>
        <taxon>Teleostei</taxon>
        <taxon>Neoteleostei</taxon>
        <taxon>Acanthomorphata</taxon>
        <taxon>Eupercaria</taxon>
        <taxon>Perciformes</taxon>
        <taxon>Cottioidei</taxon>
        <taxon>Cottales</taxon>
        <taxon>Liparidae</taxon>
        <taxon>Liparis</taxon>
    </lineage>
</organism>
<name>A0A4Z2JGK1_9TELE</name>
<dbReference type="Proteomes" id="UP000314294">
    <property type="component" value="Unassembled WGS sequence"/>
</dbReference>
<sequence length="72" mass="8423">MQASRKVFFNIHYRRLIFIATLKDFHNVQQPALRRGGGFGRAHRVPQRCQSGDFLFEHLHRSFGPKTDSPQN</sequence>
<dbReference type="AlphaFoldDB" id="A0A4Z2JGK1"/>
<evidence type="ECO:0000313" key="1">
    <source>
        <dbReference type="EMBL" id="TNN89101.1"/>
    </source>
</evidence>
<dbReference type="EMBL" id="SRLO01000002">
    <property type="protein sequence ID" value="TNN89101.1"/>
    <property type="molecule type" value="Genomic_DNA"/>
</dbReference>
<reference evidence="1 2" key="1">
    <citation type="submission" date="2019-03" db="EMBL/GenBank/DDBJ databases">
        <title>First draft genome of Liparis tanakae, snailfish: a comprehensive survey of snailfish specific genes.</title>
        <authorList>
            <person name="Kim W."/>
            <person name="Song I."/>
            <person name="Jeong J.-H."/>
            <person name="Kim D."/>
            <person name="Kim S."/>
            <person name="Ryu S."/>
            <person name="Song J.Y."/>
            <person name="Lee S.K."/>
        </authorList>
    </citation>
    <scope>NUCLEOTIDE SEQUENCE [LARGE SCALE GENOMIC DNA]</scope>
    <source>
        <tissue evidence="1">Muscle</tissue>
    </source>
</reference>
<keyword evidence="2" id="KW-1185">Reference proteome</keyword>
<gene>
    <name evidence="1" type="ORF">EYF80_000389</name>
</gene>
<comment type="caution">
    <text evidence="1">The sequence shown here is derived from an EMBL/GenBank/DDBJ whole genome shotgun (WGS) entry which is preliminary data.</text>
</comment>
<protein>
    <submittedName>
        <fullName evidence="1">Uncharacterized protein</fullName>
    </submittedName>
</protein>
<evidence type="ECO:0000313" key="2">
    <source>
        <dbReference type="Proteomes" id="UP000314294"/>
    </source>
</evidence>
<accession>A0A4Z2JGK1</accession>
<proteinExistence type="predicted"/>